<evidence type="ECO:0000313" key="3">
    <source>
        <dbReference type="Proteomes" id="UP000751190"/>
    </source>
</evidence>
<sequence length="628" mass="63462">MDGTDESVPWWRRVAQNSLQVVQAADQTLWSFVSDEPSGAGAPAAAALERAPPPAPNLSELLSNLDAVLDRVTDESDTLDADSQHVAPTVNTAGAPPASSPGAAPSGAPARAAGAVSGDDGWGDLDTEDGEGDEWDEWPAESVEVATAQACTPTPIAPCALATRTAAARAPEVVGLARAEAVPASPAAREHGGARDSARSRSGGGGHGAAGGAAGGDHVADRTLAGDGAAATAADRARTLPLYDAHAGTGAARAPDNTASGCGGGAKREPSTASSPFADVRLPGFSLGRIGHAFDGSLLNVGVSALEAVGASALRAITRDEGAARAAGADGRARAASSERMRALGTRFASVGLDDYEPSYLRWYMRRGCAGTMESLEDLRDVSARSLARKSARLPPMQRAAITGTWAAVDAALAPADAGGAQRRRAHALLPEGVGPNIECLVHAALDAMILPGLAELRAELRTSARAGAGSVDARSRAARACCASGLALCAAASLCLLLQLGARCHQSAESEEGDLLAHLSSSAAPRDGGAPNAAQLTGASFPFATGVERALWAAHWTAEWARALLDAARGWADECADALGDGAAELDAFGGAILLIRSQVGALATHVSDAQTLVLPCLKYTALSDLL</sequence>
<name>A0A8J5XU97_DIALT</name>
<dbReference type="AlphaFoldDB" id="A0A8J5XU97"/>
<gene>
    <name evidence="2" type="ORF">KFE25_008048</name>
</gene>
<feature type="compositionally biased region" description="Basic and acidic residues" evidence="1">
    <location>
        <begin position="188"/>
        <end position="199"/>
    </location>
</feature>
<feature type="compositionally biased region" description="Acidic residues" evidence="1">
    <location>
        <begin position="121"/>
        <end position="134"/>
    </location>
</feature>
<protein>
    <submittedName>
        <fullName evidence="2">Uncharacterized protein</fullName>
    </submittedName>
</protein>
<feature type="region of interest" description="Disordered" evidence="1">
    <location>
        <begin position="248"/>
        <end position="275"/>
    </location>
</feature>
<feature type="region of interest" description="Disordered" evidence="1">
    <location>
        <begin position="35"/>
        <end position="57"/>
    </location>
</feature>
<feature type="compositionally biased region" description="Low complexity" evidence="1">
    <location>
        <begin position="37"/>
        <end position="50"/>
    </location>
</feature>
<proteinExistence type="predicted"/>
<dbReference type="Proteomes" id="UP000751190">
    <property type="component" value="Unassembled WGS sequence"/>
</dbReference>
<dbReference type="OrthoDB" id="10683145at2759"/>
<evidence type="ECO:0000313" key="2">
    <source>
        <dbReference type="EMBL" id="KAG8466669.1"/>
    </source>
</evidence>
<reference evidence="2" key="1">
    <citation type="submission" date="2021-05" db="EMBL/GenBank/DDBJ databases">
        <title>The genome of the haptophyte Pavlova lutheri (Diacronema luteri, Pavlovales) - a model for lipid biosynthesis in eukaryotic algae.</title>
        <authorList>
            <person name="Hulatt C.J."/>
            <person name="Posewitz M.C."/>
        </authorList>
    </citation>
    <scope>NUCLEOTIDE SEQUENCE</scope>
    <source>
        <strain evidence="2">NIVA-4/92</strain>
    </source>
</reference>
<feature type="compositionally biased region" description="Gly residues" evidence="1">
    <location>
        <begin position="202"/>
        <end position="215"/>
    </location>
</feature>
<dbReference type="EMBL" id="JAGTXO010000007">
    <property type="protein sequence ID" value="KAG8466669.1"/>
    <property type="molecule type" value="Genomic_DNA"/>
</dbReference>
<organism evidence="2 3">
    <name type="scientific">Diacronema lutheri</name>
    <name type="common">Unicellular marine alga</name>
    <name type="synonym">Monochrysis lutheri</name>
    <dbReference type="NCBI Taxonomy" id="2081491"/>
    <lineage>
        <taxon>Eukaryota</taxon>
        <taxon>Haptista</taxon>
        <taxon>Haptophyta</taxon>
        <taxon>Pavlovophyceae</taxon>
        <taxon>Pavlovales</taxon>
        <taxon>Pavlovaceae</taxon>
        <taxon>Diacronema</taxon>
    </lineage>
</organism>
<evidence type="ECO:0000256" key="1">
    <source>
        <dbReference type="SAM" id="MobiDB-lite"/>
    </source>
</evidence>
<accession>A0A8J5XU97</accession>
<feature type="compositionally biased region" description="Low complexity" evidence="1">
    <location>
        <begin position="93"/>
        <end position="119"/>
    </location>
</feature>
<keyword evidence="3" id="KW-1185">Reference proteome</keyword>
<feature type="region of interest" description="Disordered" evidence="1">
    <location>
        <begin position="73"/>
        <end position="134"/>
    </location>
</feature>
<comment type="caution">
    <text evidence="2">The sequence shown here is derived from an EMBL/GenBank/DDBJ whole genome shotgun (WGS) entry which is preliminary data.</text>
</comment>
<feature type="region of interest" description="Disordered" evidence="1">
    <location>
        <begin position="181"/>
        <end position="217"/>
    </location>
</feature>